<proteinExistence type="inferred from homology"/>
<protein>
    <recommendedName>
        <fullName evidence="8 9">7-methyl-GTP pyrophosphatase</fullName>
        <shortName evidence="9">m(7)GTP pyrophosphatase</shortName>
        <ecNumber evidence="9">3.6.1.-</ecNumber>
    </recommendedName>
</protein>
<keyword evidence="11" id="KW-1185">Reference proteome</keyword>
<feature type="active site" description="Proton acceptor" evidence="9">
    <location>
        <position position="69"/>
    </location>
</feature>
<dbReference type="SUPFAM" id="SSF52972">
    <property type="entry name" value="ITPase-like"/>
    <property type="match status" value="1"/>
</dbReference>
<evidence type="ECO:0000256" key="2">
    <source>
        <dbReference type="ARBA" id="ARBA00022490"/>
    </source>
</evidence>
<evidence type="ECO:0000256" key="8">
    <source>
        <dbReference type="ARBA" id="ARBA00068163"/>
    </source>
</evidence>
<evidence type="ECO:0000313" key="10">
    <source>
        <dbReference type="EMBL" id="KAA1193156.1"/>
    </source>
</evidence>
<comment type="similarity">
    <text evidence="7 9">Belongs to the Maf family. YceF subfamily.</text>
</comment>
<comment type="function">
    <text evidence="6 9">Nucleoside triphosphate pyrophosphatase that hydrolyzes 7-methyl-GTP (m(7)GTP). May have a dual role in cell division arrest and in preventing the incorporation of modified nucleotides into cellular nucleic acids.</text>
</comment>
<accession>A0A5B0X1K5</accession>
<evidence type="ECO:0000256" key="9">
    <source>
        <dbReference type="HAMAP-Rule" id="MF_00528"/>
    </source>
</evidence>
<sequence>MMELILASTSRYRRSLLERLQLPFHCLPPEVDETPHDGEGPEQLALRLARAKANAIASRQPGALVIGSDQVACLDGVLLGKPGNRDRARAQLAASSGRTVAFYTGLAIRGIDAQVDASVVEPFSVHFRDLSASEIENYLDREQPYDCAGSFKCEGLGIALFSRMEGRDPTALEGLPLIATCELLRDAGLNVLSD</sequence>
<dbReference type="Pfam" id="PF02545">
    <property type="entry name" value="Maf"/>
    <property type="match status" value="1"/>
</dbReference>
<comment type="caution">
    <text evidence="10">The sequence shown here is derived from an EMBL/GenBank/DDBJ whole genome shotgun (WGS) entry which is preliminary data.</text>
</comment>
<dbReference type="CDD" id="cd00555">
    <property type="entry name" value="Maf"/>
    <property type="match status" value="1"/>
</dbReference>
<dbReference type="PANTHER" id="PTHR43213:SF10">
    <property type="entry name" value="7-METHYL-GTP PYROPHOSPHATASE"/>
    <property type="match status" value="1"/>
</dbReference>
<keyword evidence="3 9" id="KW-0378">Hydrolase</keyword>
<reference evidence="10 11" key="1">
    <citation type="submission" date="2019-09" db="EMBL/GenBank/DDBJ databases">
        <authorList>
            <person name="Chen X.-Y."/>
        </authorList>
    </citation>
    <scope>NUCLEOTIDE SEQUENCE [LARGE SCALE GENOMIC DNA]</scope>
    <source>
        <strain evidence="10 11">NY5</strain>
    </source>
</reference>
<dbReference type="InterPro" id="IPR029001">
    <property type="entry name" value="ITPase-like_fam"/>
</dbReference>
<evidence type="ECO:0000256" key="4">
    <source>
        <dbReference type="ARBA" id="ARBA00023080"/>
    </source>
</evidence>
<dbReference type="AlphaFoldDB" id="A0A5B0X1K5"/>
<evidence type="ECO:0000256" key="6">
    <source>
        <dbReference type="ARBA" id="ARBA00053369"/>
    </source>
</evidence>
<evidence type="ECO:0000313" key="11">
    <source>
        <dbReference type="Proteomes" id="UP000323708"/>
    </source>
</evidence>
<dbReference type="Proteomes" id="UP000323708">
    <property type="component" value="Unassembled WGS sequence"/>
</dbReference>
<keyword evidence="4 9" id="KW-0546">Nucleotide metabolism</keyword>
<name>A0A5B0X1K5_9GAMM</name>
<dbReference type="PIRSF" id="PIRSF006305">
    <property type="entry name" value="Maf"/>
    <property type="match status" value="1"/>
</dbReference>
<dbReference type="GO" id="GO:0005737">
    <property type="term" value="C:cytoplasm"/>
    <property type="evidence" value="ECO:0007669"/>
    <property type="project" value="UniProtKB-SubCell"/>
</dbReference>
<evidence type="ECO:0000256" key="7">
    <source>
        <dbReference type="ARBA" id="ARBA00060749"/>
    </source>
</evidence>
<comment type="caution">
    <text evidence="9">Lacks conserved residue(s) required for the propagation of feature annotation.</text>
</comment>
<evidence type="ECO:0000256" key="5">
    <source>
        <dbReference type="ARBA" id="ARBA00050213"/>
    </source>
</evidence>
<keyword evidence="2 9" id="KW-0963">Cytoplasm</keyword>
<dbReference type="GO" id="GO:0009117">
    <property type="term" value="P:nucleotide metabolic process"/>
    <property type="evidence" value="ECO:0007669"/>
    <property type="project" value="UniProtKB-KW"/>
</dbReference>
<dbReference type="EC" id="3.6.1.-" evidence="9"/>
<organism evidence="10 11">
    <name type="scientific">Pseudohalioglobus sediminis</name>
    <dbReference type="NCBI Taxonomy" id="2606449"/>
    <lineage>
        <taxon>Bacteria</taxon>
        <taxon>Pseudomonadati</taxon>
        <taxon>Pseudomonadota</taxon>
        <taxon>Gammaproteobacteria</taxon>
        <taxon>Cellvibrionales</taxon>
        <taxon>Halieaceae</taxon>
        <taxon>Pseudohalioglobus</taxon>
    </lineage>
</organism>
<feature type="site" description="Important for substrate specificity" evidence="9">
    <location>
        <position position="154"/>
    </location>
</feature>
<dbReference type="NCBIfam" id="TIGR00172">
    <property type="entry name" value="maf"/>
    <property type="match status" value="1"/>
</dbReference>
<dbReference type="HAMAP" id="MF_00528">
    <property type="entry name" value="Maf"/>
    <property type="match status" value="1"/>
</dbReference>
<feature type="site" description="Important for substrate specificity" evidence="9">
    <location>
        <position position="70"/>
    </location>
</feature>
<dbReference type="FunFam" id="3.90.950.10:FF:000005">
    <property type="entry name" value="7-methyl-GTP pyrophosphatase"/>
    <property type="match status" value="1"/>
</dbReference>
<dbReference type="GO" id="GO:0047429">
    <property type="term" value="F:nucleoside triphosphate diphosphatase activity"/>
    <property type="evidence" value="ECO:0007669"/>
    <property type="project" value="InterPro"/>
</dbReference>
<feature type="site" description="Important for substrate specificity" evidence="9">
    <location>
        <position position="12"/>
    </location>
</feature>
<evidence type="ECO:0000256" key="3">
    <source>
        <dbReference type="ARBA" id="ARBA00022801"/>
    </source>
</evidence>
<comment type="cofactor">
    <cofactor evidence="9">
        <name>a divalent metal cation</name>
        <dbReference type="ChEBI" id="CHEBI:60240"/>
    </cofactor>
</comment>
<evidence type="ECO:0000256" key="1">
    <source>
        <dbReference type="ARBA" id="ARBA00004496"/>
    </source>
</evidence>
<dbReference type="InterPro" id="IPR003697">
    <property type="entry name" value="Maf-like"/>
</dbReference>
<dbReference type="Gene3D" id="3.90.950.10">
    <property type="match status" value="1"/>
</dbReference>
<gene>
    <name evidence="10" type="ORF">F0M18_04745</name>
</gene>
<comment type="subcellular location">
    <subcellularLocation>
        <location evidence="1 9">Cytoplasm</location>
    </subcellularLocation>
</comment>
<dbReference type="EMBL" id="VTUX01000002">
    <property type="protein sequence ID" value="KAA1193156.1"/>
    <property type="molecule type" value="Genomic_DNA"/>
</dbReference>
<comment type="catalytic activity">
    <reaction evidence="5 9">
        <text>N(7)-methyl-GTP + H2O = N(7)-methyl-GMP + diphosphate + H(+)</text>
        <dbReference type="Rhea" id="RHEA:58744"/>
        <dbReference type="ChEBI" id="CHEBI:15377"/>
        <dbReference type="ChEBI" id="CHEBI:15378"/>
        <dbReference type="ChEBI" id="CHEBI:33019"/>
        <dbReference type="ChEBI" id="CHEBI:58285"/>
        <dbReference type="ChEBI" id="CHEBI:87133"/>
    </reaction>
</comment>
<dbReference type="PANTHER" id="PTHR43213">
    <property type="entry name" value="BIFUNCTIONAL DTTP/UTP PYROPHOSPHATASE/METHYLTRANSFERASE PROTEIN-RELATED"/>
    <property type="match status" value="1"/>
</dbReference>